<feature type="transmembrane region" description="Helical" evidence="1">
    <location>
        <begin position="69"/>
        <end position="88"/>
    </location>
</feature>
<dbReference type="EMBL" id="SODA01000028">
    <property type="protein sequence ID" value="TDW00458.1"/>
    <property type="molecule type" value="Genomic_DNA"/>
</dbReference>
<keyword evidence="1" id="KW-0812">Transmembrane</keyword>
<dbReference type="Proteomes" id="UP000294697">
    <property type="component" value="Unassembled WGS sequence"/>
</dbReference>
<gene>
    <name evidence="2" type="ORF">C8C77_12817</name>
</gene>
<sequence length="115" mass="13379">MHEDELFHKNLLYGFIFSILGVFLVIFNGKYFLDLNPTGDILAFICAIIFAIYSNLLKKTNNKSKQLFVIRKIFFYGIITMISAYIFLDEKINIFMIVGGILILFGVYLSDRQKF</sequence>
<dbReference type="AlphaFoldDB" id="A0A4V3G4H5"/>
<proteinExistence type="predicted"/>
<dbReference type="SUPFAM" id="SSF103481">
    <property type="entry name" value="Multidrug resistance efflux transporter EmrE"/>
    <property type="match status" value="1"/>
</dbReference>
<evidence type="ECO:0000313" key="3">
    <source>
        <dbReference type="Proteomes" id="UP000294697"/>
    </source>
</evidence>
<keyword evidence="1" id="KW-1133">Transmembrane helix</keyword>
<feature type="transmembrane region" description="Helical" evidence="1">
    <location>
        <begin position="39"/>
        <end position="57"/>
    </location>
</feature>
<feature type="transmembrane region" description="Helical" evidence="1">
    <location>
        <begin position="12"/>
        <end position="33"/>
    </location>
</feature>
<keyword evidence="1" id="KW-0472">Membrane</keyword>
<accession>A0A4V3G4H5</accession>
<reference evidence="2 3" key="1">
    <citation type="submission" date="2019-03" db="EMBL/GenBank/DDBJ databases">
        <title>Subsurface microbial communities from deep shales in Ohio and West Virginia, USA.</title>
        <authorList>
            <person name="Wrighton K."/>
        </authorList>
    </citation>
    <scope>NUCLEOTIDE SEQUENCE [LARGE SCALE GENOMIC DNA]</scope>
    <source>
        <strain evidence="2 3">MSL9.2</strain>
    </source>
</reference>
<evidence type="ECO:0000313" key="2">
    <source>
        <dbReference type="EMBL" id="TDW00458.1"/>
    </source>
</evidence>
<protein>
    <recommendedName>
        <fullName evidence="4">EamA-like transporter family protein</fullName>
    </recommendedName>
</protein>
<evidence type="ECO:0008006" key="4">
    <source>
        <dbReference type="Google" id="ProtNLM"/>
    </source>
</evidence>
<name>A0A4V3G4H5_9FIRM</name>
<dbReference type="InterPro" id="IPR037185">
    <property type="entry name" value="EmrE-like"/>
</dbReference>
<comment type="caution">
    <text evidence="2">The sequence shown here is derived from an EMBL/GenBank/DDBJ whole genome shotgun (WGS) entry which is preliminary data.</text>
</comment>
<feature type="transmembrane region" description="Helical" evidence="1">
    <location>
        <begin position="94"/>
        <end position="110"/>
    </location>
</feature>
<organism evidence="2 3">
    <name type="scientific">Halanaerobium saccharolyticum</name>
    <dbReference type="NCBI Taxonomy" id="43595"/>
    <lineage>
        <taxon>Bacteria</taxon>
        <taxon>Bacillati</taxon>
        <taxon>Bacillota</taxon>
        <taxon>Clostridia</taxon>
        <taxon>Halanaerobiales</taxon>
        <taxon>Halanaerobiaceae</taxon>
        <taxon>Halanaerobium</taxon>
    </lineage>
</organism>
<evidence type="ECO:0000256" key="1">
    <source>
        <dbReference type="SAM" id="Phobius"/>
    </source>
</evidence>